<dbReference type="InterPro" id="IPR001347">
    <property type="entry name" value="SIS_dom"/>
</dbReference>
<proteinExistence type="inferred from homology"/>
<gene>
    <name evidence="4" type="ORF">A2397_04305</name>
</gene>
<dbReference type="PROSITE" id="PS51464">
    <property type="entry name" value="SIS"/>
    <property type="match status" value="1"/>
</dbReference>
<evidence type="ECO:0000313" key="5">
    <source>
        <dbReference type="Proteomes" id="UP000176424"/>
    </source>
</evidence>
<dbReference type="Pfam" id="PF10432">
    <property type="entry name" value="bact-PGI_C"/>
    <property type="match status" value="1"/>
</dbReference>
<dbReference type="Proteomes" id="UP000176424">
    <property type="component" value="Unassembled WGS sequence"/>
</dbReference>
<evidence type="ECO:0000259" key="3">
    <source>
        <dbReference type="PROSITE" id="PS51464"/>
    </source>
</evidence>
<dbReference type="GO" id="GO:1901135">
    <property type="term" value="P:carbohydrate derivative metabolic process"/>
    <property type="evidence" value="ECO:0007669"/>
    <property type="project" value="InterPro"/>
</dbReference>
<dbReference type="CDD" id="cd05017">
    <property type="entry name" value="SIS_PGI_PMI_1"/>
    <property type="match status" value="1"/>
</dbReference>
<comment type="caution">
    <text evidence="4">The sequence shown here is derived from an EMBL/GenBank/DDBJ whole genome shotgun (WGS) entry which is preliminary data.</text>
</comment>
<reference evidence="4 5" key="1">
    <citation type="journal article" date="2016" name="Nat. Commun.">
        <title>Thousands of microbial genomes shed light on interconnected biogeochemical processes in an aquifer system.</title>
        <authorList>
            <person name="Anantharaman K."/>
            <person name="Brown C.T."/>
            <person name="Hug L.A."/>
            <person name="Sharon I."/>
            <person name="Castelle C.J."/>
            <person name="Probst A.J."/>
            <person name="Thomas B.C."/>
            <person name="Singh A."/>
            <person name="Wilkins M.J."/>
            <person name="Karaoz U."/>
            <person name="Brodie E.L."/>
            <person name="Williams K.H."/>
            <person name="Hubbard S.S."/>
            <person name="Banfield J.F."/>
        </authorList>
    </citation>
    <scope>NUCLEOTIDE SEQUENCE [LARGE SCALE GENOMIC DNA]</scope>
</reference>
<evidence type="ECO:0000256" key="1">
    <source>
        <dbReference type="ARBA" id="ARBA00010523"/>
    </source>
</evidence>
<dbReference type="GO" id="GO:0005975">
    <property type="term" value="P:carbohydrate metabolic process"/>
    <property type="evidence" value="ECO:0007669"/>
    <property type="project" value="InterPro"/>
</dbReference>
<sequence length="337" mass="37783">MDSCHLLESLRLFPKQCDQVIWEMAQQPIPSDFPLVSNIVVSGMGGSALGGRVVANLERQVLKVPIITSTEYHLPNFVNDKSLVVISSYSGNTEETIHSLAEARARDAKIFVITTGGTLAEIASKNQLPCYLIDPKYNLSGQPRMGLGYAVFALISLLARCQLINPISHLGDIPEYLTQKQSQTAQFQQLARILKDKIPVLVSSEHLKGAIHCFKNQLNENAKNFVAAFDIPELNHHLMEGLTFPESNSQNLHFVFFNSDNYHPEVKKRYSITMDVVSRQKISHTSIDLSGPNRIFEVMETIQMGGFVSYYLSQENGVDPGPIPWVDYFKDEIRKMV</sequence>
<dbReference type="InterPro" id="IPR046348">
    <property type="entry name" value="SIS_dom_sf"/>
</dbReference>
<dbReference type="InterPro" id="IPR019490">
    <property type="entry name" value="Glu6P/Mann6P_isomerase_C"/>
</dbReference>
<dbReference type="STRING" id="1797263.A2397_04305"/>
<dbReference type="GO" id="GO:0004476">
    <property type="term" value="F:mannose-6-phosphate isomerase activity"/>
    <property type="evidence" value="ECO:0007669"/>
    <property type="project" value="InterPro"/>
</dbReference>
<dbReference type="Gene3D" id="3.40.50.10490">
    <property type="entry name" value="Glucose-6-phosphate isomerase like protein, domain 1"/>
    <property type="match status" value="2"/>
</dbReference>
<dbReference type="EMBL" id="MEXR01000037">
    <property type="protein sequence ID" value="OGD09177.1"/>
    <property type="molecule type" value="Genomic_DNA"/>
</dbReference>
<keyword evidence="2" id="KW-0413">Isomerase</keyword>
<evidence type="ECO:0000313" key="4">
    <source>
        <dbReference type="EMBL" id="OGD09177.1"/>
    </source>
</evidence>
<organism evidence="4 5">
    <name type="scientific">Candidatus Amesbacteria bacterium RIFOXYB1_FULL_44_23</name>
    <dbReference type="NCBI Taxonomy" id="1797263"/>
    <lineage>
        <taxon>Bacteria</taxon>
        <taxon>Candidatus Amesiibacteriota</taxon>
    </lineage>
</organism>
<dbReference type="GO" id="GO:0004347">
    <property type="term" value="F:glucose-6-phosphate isomerase activity"/>
    <property type="evidence" value="ECO:0007669"/>
    <property type="project" value="InterPro"/>
</dbReference>
<dbReference type="Pfam" id="PF01380">
    <property type="entry name" value="SIS"/>
    <property type="match status" value="1"/>
</dbReference>
<evidence type="ECO:0000256" key="2">
    <source>
        <dbReference type="ARBA" id="ARBA00023235"/>
    </source>
</evidence>
<dbReference type="AlphaFoldDB" id="A0A1F4ZUQ9"/>
<protein>
    <recommendedName>
        <fullName evidence="3">SIS domain-containing protein</fullName>
    </recommendedName>
</protein>
<comment type="similarity">
    <text evidence="1">Belongs to the PGI/PMI family.</text>
</comment>
<dbReference type="InterPro" id="IPR035484">
    <property type="entry name" value="SIS_PGI/PMI_1"/>
</dbReference>
<accession>A0A1F4ZUQ9</accession>
<dbReference type="CDD" id="cd05637">
    <property type="entry name" value="SIS_PGI_PMI_2"/>
    <property type="match status" value="1"/>
</dbReference>
<dbReference type="SUPFAM" id="SSF53697">
    <property type="entry name" value="SIS domain"/>
    <property type="match status" value="1"/>
</dbReference>
<name>A0A1F4ZUQ9_9BACT</name>
<dbReference type="GO" id="GO:0097367">
    <property type="term" value="F:carbohydrate derivative binding"/>
    <property type="evidence" value="ECO:0007669"/>
    <property type="project" value="InterPro"/>
</dbReference>
<feature type="domain" description="SIS" evidence="3">
    <location>
        <begin position="29"/>
        <end position="165"/>
    </location>
</feature>